<evidence type="ECO:0000256" key="2">
    <source>
        <dbReference type="ARBA" id="ARBA00022898"/>
    </source>
</evidence>
<evidence type="ECO:0000313" key="8">
    <source>
        <dbReference type="Proteomes" id="UP000251835"/>
    </source>
</evidence>
<evidence type="ECO:0000256" key="3">
    <source>
        <dbReference type="ARBA" id="ARBA00023235"/>
    </source>
</evidence>
<comment type="caution">
    <text evidence="7">The sequence shown here is derived from an EMBL/GenBank/DDBJ whole genome shotgun (WGS) entry which is preliminary data.</text>
</comment>
<dbReference type="SMART" id="SM01005">
    <property type="entry name" value="Ala_racemase_C"/>
    <property type="match status" value="1"/>
</dbReference>
<feature type="domain" description="Alanine racemase C-terminal" evidence="6">
    <location>
        <begin position="222"/>
        <end position="336"/>
    </location>
</feature>
<dbReference type="GO" id="GO:0008784">
    <property type="term" value="F:alanine racemase activity"/>
    <property type="evidence" value="ECO:0007669"/>
    <property type="project" value="InterPro"/>
</dbReference>
<gene>
    <name evidence="7" type="ORF">C7377_1079</name>
</gene>
<dbReference type="NCBIfam" id="TIGR00492">
    <property type="entry name" value="alr"/>
    <property type="match status" value="1"/>
</dbReference>
<dbReference type="SUPFAM" id="SSF50621">
    <property type="entry name" value="Alanine racemase C-terminal domain-like"/>
    <property type="match status" value="1"/>
</dbReference>
<accession>A0A7L4UNK3</accession>
<dbReference type="GO" id="GO:0005829">
    <property type="term" value="C:cytosol"/>
    <property type="evidence" value="ECO:0007669"/>
    <property type="project" value="TreeGrafter"/>
</dbReference>
<dbReference type="NCBIfam" id="NF000791">
    <property type="entry name" value="PRK00053.2-2"/>
    <property type="match status" value="1"/>
</dbReference>
<dbReference type="PANTHER" id="PTHR30511:SF0">
    <property type="entry name" value="ALANINE RACEMASE, CATABOLIC-RELATED"/>
    <property type="match status" value="1"/>
</dbReference>
<keyword evidence="8" id="KW-1185">Reference proteome</keyword>
<feature type="binding site" evidence="5">
    <location>
        <position position="291"/>
    </location>
    <ligand>
        <name>substrate</name>
    </ligand>
</feature>
<dbReference type="Proteomes" id="UP000251835">
    <property type="component" value="Unassembled WGS sequence"/>
</dbReference>
<dbReference type="InterPro" id="IPR011079">
    <property type="entry name" value="Ala_racemase_C"/>
</dbReference>
<sequence>MGYITIDTNALKHNFKYFSRLSGGQDKVIVGLKDNAYGHGIELVGKVLSEAGAKSCFVRCLAEANKVSDWYQNILILVEKPNVPLPEKIHTAINSFEALFQIPEGNAIELSIDTGMHRDGIMPGELEEALAIISKRKLKLKGILTHFATADEDKTKMLLQQQVFEDTLKEARKLWNEPYRVHCANTAATSIVDSKMYDANRIGLGLYGYSEYPGEQQNLLPVMALYARRIATRTISGGESIGYGSKAYIVPRDNFIVSNYDIGYGDGFLRLNERKHATIADGRPILGRVSMDSLSVEGDDDTICIFSNARQLAKVHDTIVYEILTSLNAEIERILI</sequence>
<dbReference type="PRINTS" id="PR00992">
    <property type="entry name" value="ALARACEMASE"/>
</dbReference>
<keyword evidence="2 4" id="KW-0663">Pyridoxal phosphate</keyword>
<dbReference type="InterPro" id="IPR009006">
    <property type="entry name" value="Ala_racemase/Decarboxylase_C"/>
</dbReference>
<evidence type="ECO:0000259" key="6">
    <source>
        <dbReference type="SMART" id="SM01005"/>
    </source>
</evidence>
<keyword evidence="3" id="KW-0413">Isomerase</keyword>
<feature type="binding site" evidence="5">
    <location>
        <position position="118"/>
    </location>
    <ligand>
        <name>substrate</name>
    </ligand>
</feature>
<feature type="modified residue" description="N6-(pyridoxal phosphate)lysine" evidence="4">
    <location>
        <position position="33"/>
    </location>
</feature>
<dbReference type="Gene3D" id="2.40.37.10">
    <property type="entry name" value="Lyase, Ornithine Decarboxylase, Chain A, domain 1"/>
    <property type="match status" value="1"/>
</dbReference>
<dbReference type="AlphaFoldDB" id="A0A7L4UNK3"/>
<dbReference type="InterPro" id="IPR000821">
    <property type="entry name" value="Ala_racemase"/>
</dbReference>
<dbReference type="OrthoDB" id="9801978at2"/>
<dbReference type="Pfam" id="PF00842">
    <property type="entry name" value="Ala_racemase_C"/>
    <property type="match status" value="1"/>
</dbReference>
<dbReference type="PANTHER" id="PTHR30511">
    <property type="entry name" value="ALANINE RACEMASE"/>
    <property type="match status" value="1"/>
</dbReference>
<dbReference type="Pfam" id="PF01168">
    <property type="entry name" value="Ala_racemase_N"/>
    <property type="match status" value="1"/>
</dbReference>
<evidence type="ECO:0000256" key="5">
    <source>
        <dbReference type="PIRSR" id="PIRSR600821-52"/>
    </source>
</evidence>
<evidence type="ECO:0000313" key="7">
    <source>
        <dbReference type="EMBL" id="PVX50763.1"/>
    </source>
</evidence>
<reference evidence="7 8" key="1">
    <citation type="submission" date="2018-05" db="EMBL/GenBank/DDBJ databases">
        <title>Genomic Encyclopedia of Type Strains, Phase IV (KMG-IV): sequencing the most valuable type-strain genomes for metagenomic binning, comparative biology and taxonomic classification.</title>
        <authorList>
            <person name="Goeker M."/>
        </authorList>
    </citation>
    <scope>NUCLEOTIDE SEQUENCE [LARGE SCALE GENOMIC DNA]</scope>
    <source>
        <strain evidence="7 8">DSM 28579</strain>
    </source>
</reference>
<dbReference type="Gene3D" id="3.20.20.10">
    <property type="entry name" value="Alanine racemase"/>
    <property type="match status" value="1"/>
</dbReference>
<dbReference type="CDD" id="cd00430">
    <property type="entry name" value="PLPDE_III_AR"/>
    <property type="match status" value="1"/>
</dbReference>
<dbReference type="InterPro" id="IPR029066">
    <property type="entry name" value="PLP-binding_barrel"/>
</dbReference>
<evidence type="ECO:0000256" key="1">
    <source>
        <dbReference type="ARBA" id="ARBA00001933"/>
    </source>
</evidence>
<proteinExistence type="predicted"/>
<evidence type="ECO:0000256" key="4">
    <source>
        <dbReference type="PIRSR" id="PIRSR600821-50"/>
    </source>
</evidence>
<name>A0A7L4UNK3_BALHA</name>
<dbReference type="GO" id="GO:0030632">
    <property type="term" value="P:D-alanine biosynthetic process"/>
    <property type="evidence" value="ECO:0007669"/>
    <property type="project" value="TreeGrafter"/>
</dbReference>
<dbReference type="SUPFAM" id="SSF51419">
    <property type="entry name" value="PLP-binding barrel"/>
    <property type="match status" value="1"/>
</dbReference>
<comment type="cofactor">
    <cofactor evidence="1 4">
        <name>pyridoxal 5'-phosphate</name>
        <dbReference type="ChEBI" id="CHEBI:597326"/>
    </cofactor>
</comment>
<dbReference type="InterPro" id="IPR001608">
    <property type="entry name" value="Ala_racemase_N"/>
</dbReference>
<dbReference type="GO" id="GO:0030170">
    <property type="term" value="F:pyridoxal phosphate binding"/>
    <property type="evidence" value="ECO:0007669"/>
    <property type="project" value="TreeGrafter"/>
</dbReference>
<dbReference type="RefSeq" id="WP_116496319.1">
    <property type="nucleotide sequence ID" value="NZ_QENZ01000004.1"/>
</dbReference>
<dbReference type="EMBL" id="QENZ01000004">
    <property type="protein sequence ID" value="PVX50763.1"/>
    <property type="molecule type" value="Genomic_DNA"/>
</dbReference>
<protein>
    <submittedName>
        <fullName evidence="7">Alanine racemase</fullName>
    </submittedName>
</protein>
<organism evidence="7 8">
    <name type="scientific">Balneicella halophila</name>
    <dbReference type="NCBI Taxonomy" id="1537566"/>
    <lineage>
        <taxon>Bacteria</taxon>
        <taxon>Pseudomonadati</taxon>
        <taxon>Bacteroidota</taxon>
        <taxon>Bacteroidia</taxon>
        <taxon>Bacteroidales</taxon>
        <taxon>Balneicellaceae</taxon>
        <taxon>Balneicella</taxon>
    </lineage>
</organism>